<gene>
    <name evidence="1" type="ORF">MNBD_BACTEROID04-112</name>
</gene>
<sequence>KEAIQNRNLIGRIEDGSMPLNGSLSSIQIKAIKDWEIGGLPE</sequence>
<name>A0A3B0TVM2_9ZZZZ</name>
<reference evidence="1" key="1">
    <citation type="submission" date="2018-06" db="EMBL/GenBank/DDBJ databases">
        <authorList>
            <person name="Zhirakovskaya E."/>
        </authorList>
    </citation>
    <scope>NUCLEOTIDE SEQUENCE</scope>
</reference>
<protein>
    <submittedName>
        <fullName evidence="1">Uncharacterized protein</fullName>
    </submittedName>
</protein>
<dbReference type="AlphaFoldDB" id="A0A3B0TVM2"/>
<dbReference type="EMBL" id="UOER01000148">
    <property type="protein sequence ID" value="VAW22635.1"/>
    <property type="molecule type" value="Genomic_DNA"/>
</dbReference>
<evidence type="ECO:0000313" key="1">
    <source>
        <dbReference type="EMBL" id="VAW22635.1"/>
    </source>
</evidence>
<organism evidence="1">
    <name type="scientific">hydrothermal vent metagenome</name>
    <dbReference type="NCBI Taxonomy" id="652676"/>
    <lineage>
        <taxon>unclassified sequences</taxon>
        <taxon>metagenomes</taxon>
        <taxon>ecological metagenomes</taxon>
    </lineage>
</organism>
<proteinExistence type="predicted"/>
<accession>A0A3B0TVM2</accession>
<feature type="non-terminal residue" evidence="1">
    <location>
        <position position="1"/>
    </location>
</feature>